<dbReference type="EMBL" id="JAPEIS010000018">
    <property type="protein sequence ID" value="KAJ8057855.1"/>
    <property type="molecule type" value="Genomic_DNA"/>
</dbReference>
<gene>
    <name evidence="1" type="ORF">OCU04_013041</name>
</gene>
<name>A0A9X0DCW2_9HELO</name>
<sequence>MVFMYLQSGIKLCRQEFLTHFNDNNKLFKDYYITLQQLIWRRSCQLEAWRNSSTHKRPKITSHLIPRNGWRIDELPIRSFRKDQNPSDYQSPQSWNLTTDICALKLIRSSVCPIFKINSCCIYNGEDAAGVVGDLF</sequence>
<dbReference type="AlphaFoldDB" id="A0A9X0DCW2"/>
<protein>
    <submittedName>
        <fullName evidence="1">Uncharacterized protein</fullName>
    </submittedName>
</protein>
<keyword evidence="2" id="KW-1185">Reference proteome</keyword>
<organism evidence="1 2">
    <name type="scientific">Sclerotinia nivalis</name>
    <dbReference type="NCBI Taxonomy" id="352851"/>
    <lineage>
        <taxon>Eukaryota</taxon>
        <taxon>Fungi</taxon>
        <taxon>Dikarya</taxon>
        <taxon>Ascomycota</taxon>
        <taxon>Pezizomycotina</taxon>
        <taxon>Leotiomycetes</taxon>
        <taxon>Helotiales</taxon>
        <taxon>Sclerotiniaceae</taxon>
        <taxon>Sclerotinia</taxon>
    </lineage>
</organism>
<evidence type="ECO:0000313" key="1">
    <source>
        <dbReference type="EMBL" id="KAJ8057855.1"/>
    </source>
</evidence>
<proteinExistence type="predicted"/>
<evidence type="ECO:0000313" key="2">
    <source>
        <dbReference type="Proteomes" id="UP001152300"/>
    </source>
</evidence>
<comment type="caution">
    <text evidence="1">The sequence shown here is derived from an EMBL/GenBank/DDBJ whole genome shotgun (WGS) entry which is preliminary data.</text>
</comment>
<accession>A0A9X0DCW2</accession>
<reference evidence="1" key="1">
    <citation type="submission" date="2022-11" db="EMBL/GenBank/DDBJ databases">
        <title>Genome Resource of Sclerotinia nivalis Strain SnTB1, a Plant Pathogen Isolated from American Ginseng.</title>
        <authorList>
            <person name="Fan S."/>
        </authorList>
    </citation>
    <scope>NUCLEOTIDE SEQUENCE</scope>
    <source>
        <strain evidence="1">SnTB1</strain>
    </source>
</reference>
<dbReference type="Proteomes" id="UP001152300">
    <property type="component" value="Unassembled WGS sequence"/>
</dbReference>